<gene>
    <name evidence="19" type="ORF">C0Q70_20190</name>
</gene>
<dbReference type="Pfam" id="PF01012">
    <property type="entry name" value="ETF"/>
    <property type="match status" value="1"/>
</dbReference>
<keyword evidence="13" id="KW-0325">Glycoprotein</keyword>
<comment type="caution">
    <text evidence="19">The sequence shown here is derived from an EMBL/GenBank/DDBJ whole genome shotgun (WGS) entry which is preliminary data.</text>
</comment>
<feature type="binding site" evidence="15">
    <location>
        <position position="228"/>
    </location>
    <ligand>
        <name>Cu(2+)</name>
        <dbReference type="ChEBI" id="CHEBI:29036"/>
        <label>1</label>
        <note>catalytic</note>
    </ligand>
</feature>
<evidence type="ECO:0000256" key="14">
    <source>
        <dbReference type="ARBA" id="ARBA00048431"/>
    </source>
</evidence>
<evidence type="ECO:0000256" key="7">
    <source>
        <dbReference type="ARBA" id="ARBA00022723"/>
    </source>
</evidence>
<dbReference type="InterPro" id="IPR014731">
    <property type="entry name" value="ETF_asu_C"/>
</dbReference>
<accession>A0A2T7NET8</accession>
<evidence type="ECO:0000313" key="20">
    <source>
        <dbReference type="Proteomes" id="UP000245119"/>
    </source>
</evidence>
<comment type="similarity">
    <text evidence="4">Belongs to the copper type II ascorbate-dependent monooxygenase family.</text>
</comment>
<dbReference type="GO" id="GO:0050660">
    <property type="term" value="F:flavin adenine dinucleotide binding"/>
    <property type="evidence" value="ECO:0007669"/>
    <property type="project" value="InterPro"/>
</dbReference>
<keyword evidence="8 17" id="KW-0732">Signal</keyword>
<comment type="cofactor">
    <cofactor evidence="15">
        <name>Cu(2+)</name>
        <dbReference type="ChEBI" id="CHEBI:29036"/>
    </cofactor>
    <text evidence="15">Binds 2 Cu(2+) ions per subunit.</text>
</comment>
<evidence type="ECO:0000256" key="5">
    <source>
        <dbReference type="ARBA" id="ARBA00012689"/>
    </source>
</evidence>
<feature type="binding site" evidence="15">
    <location>
        <position position="76"/>
    </location>
    <ligand>
        <name>Cu(2+)</name>
        <dbReference type="ChEBI" id="CHEBI:29036"/>
        <label>1</label>
        <note>catalytic</note>
    </ligand>
</feature>
<dbReference type="InterPro" id="IPR033947">
    <property type="entry name" value="ETF_alpha_N"/>
</dbReference>
<feature type="disulfide bond" evidence="16">
    <location>
        <begin position="278"/>
        <end position="299"/>
    </location>
</feature>
<feature type="domain" description="Electron transfer flavoprotein alpha/beta-subunit N-terminal" evidence="18">
    <location>
        <begin position="405"/>
        <end position="586"/>
    </location>
</feature>
<dbReference type="Pfam" id="PF00766">
    <property type="entry name" value="ETF_alpha"/>
    <property type="match status" value="1"/>
</dbReference>
<evidence type="ECO:0000256" key="12">
    <source>
        <dbReference type="ARBA" id="ARBA00023157"/>
    </source>
</evidence>
<evidence type="ECO:0000256" key="13">
    <source>
        <dbReference type="ARBA" id="ARBA00023180"/>
    </source>
</evidence>
<dbReference type="InterPro" id="IPR014730">
    <property type="entry name" value="ETF_a/b_N"/>
</dbReference>
<evidence type="ECO:0000256" key="1">
    <source>
        <dbReference type="ARBA" id="ARBA00004305"/>
    </source>
</evidence>
<dbReference type="EC" id="1.14.17.3" evidence="5"/>
<comment type="similarity">
    <text evidence="3">Belongs to the ETF alpha-subunit/FixB family.</text>
</comment>
<reference evidence="19 20" key="1">
    <citation type="submission" date="2018-04" db="EMBL/GenBank/DDBJ databases">
        <title>The genome of golden apple snail Pomacea canaliculata provides insight into stress tolerance and invasive adaptation.</title>
        <authorList>
            <person name="Liu C."/>
            <person name="Liu B."/>
            <person name="Ren Y."/>
            <person name="Zhang Y."/>
            <person name="Wang H."/>
            <person name="Li S."/>
            <person name="Jiang F."/>
            <person name="Yin L."/>
            <person name="Zhang G."/>
            <person name="Qian W."/>
            <person name="Fan W."/>
        </authorList>
    </citation>
    <scope>NUCLEOTIDE SEQUENCE [LARGE SCALE GENOMIC DNA]</scope>
    <source>
        <strain evidence="19">SZHN2017</strain>
        <tissue evidence="19">Muscle</tissue>
    </source>
</reference>
<feature type="signal peptide" evidence="17">
    <location>
        <begin position="1"/>
        <end position="19"/>
    </location>
</feature>
<name>A0A2T7NET8_POMCA</name>
<dbReference type="InterPro" id="IPR014729">
    <property type="entry name" value="Rossmann-like_a/b/a_fold"/>
</dbReference>
<evidence type="ECO:0000256" key="8">
    <source>
        <dbReference type="ARBA" id="ARBA00022729"/>
    </source>
</evidence>
<evidence type="ECO:0000256" key="17">
    <source>
        <dbReference type="SAM" id="SignalP"/>
    </source>
</evidence>
<keyword evidence="20" id="KW-1185">Reference proteome</keyword>
<dbReference type="GO" id="GO:0033539">
    <property type="term" value="P:fatty acid beta-oxidation using acyl-CoA dehydrogenase"/>
    <property type="evidence" value="ECO:0007669"/>
    <property type="project" value="TreeGrafter"/>
</dbReference>
<dbReference type="FunFam" id="3.40.50.620:FF:000041">
    <property type="entry name" value="Electron transfer flavoprotein alpha subunit"/>
    <property type="match status" value="1"/>
</dbReference>
<feature type="binding site" evidence="15">
    <location>
        <position position="75"/>
    </location>
    <ligand>
        <name>Cu(2+)</name>
        <dbReference type="ChEBI" id="CHEBI:29036"/>
        <label>1</label>
        <note>catalytic</note>
    </ligand>
</feature>
<dbReference type="EMBL" id="PZQS01000013">
    <property type="protein sequence ID" value="PVD19699.1"/>
    <property type="molecule type" value="Genomic_DNA"/>
</dbReference>
<dbReference type="InterPro" id="IPR008977">
    <property type="entry name" value="PHM/PNGase_F_dom_sf"/>
</dbReference>
<dbReference type="InterPro" id="IPR024548">
    <property type="entry name" value="Cu2_monoox_C"/>
</dbReference>
<feature type="binding site" evidence="15">
    <location>
        <position position="226"/>
    </location>
    <ligand>
        <name>Cu(2+)</name>
        <dbReference type="ChEBI" id="CHEBI:29036"/>
        <label>1</label>
        <note>catalytic</note>
    </ligand>
</feature>
<evidence type="ECO:0000256" key="2">
    <source>
        <dbReference type="ARBA" id="ARBA00004613"/>
    </source>
</evidence>
<evidence type="ECO:0000259" key="18">
    <source>
        <dbReference type="SMART" id="SM00893"/>
    </source>
</evidence>
<evidence type="ECO:0000256" key="10">
    <source>
        <dbReference type="ARBA" id="ARBA00023008"/>
    </source>
</evidence>
<dbReference type="GO" id="GO:0005507">
    <property type="term" value="F:copper ion binding"/>
    <property type="evidence" value="ECO:0007669"/>
    <property type="project" value="InterPro"/>
</dbReference>
<dbReference type="SUPFAM" id="SSF52467">
    <property type="entry name" value="DHS-like NAD/FAD-binding domain"/>
    <property type="match status" value="1"/>
</dbReference>
<dbReference type="GO" id="GO:0006518">
    <property type="term" value="P:peptide metabolic process"/>
    <property type="evidence" value="ECO:0007669"/>
    <property type="project" value="InterPro"/>
</dbReference>
<keyword evidence="9" id="KW-0560">Oxidoreductase</keyword>
<evidence type="ECO:0000256" key="11">
    <source>
        <dbReference type="ARBA" id="ARBA00023033"/>
    </source>
</evidence>
<feature type="disulfide bond" evidence="16">
    <location>
        <begin position="82"/>
        <end position="111"/>
    </location>
</feature>
<dbReference type="GO" id="GO:0009055">
    <property type="term" value="F:electron transfer activity"/>
    <property type="evidence" value="ECO:0007669"/>
    <property type="project" value="InterPro"/>
</dbReference>
<dbReference type="Gene3D" id="3.40.50.620">
    <property type="entry name" value="HUPs"/>
    <property type="match status" value="1"/>
</dbReference>
<dbReference type="InterPro" id="IPR014784">
    <property type="entry name" value="Cu2_ascorb_mOase-like_C"/>
</dbReference>
<evidence type="ECO:0000256" key="6">
    <source>
        <dbReference type="ARBA" id="ARBA00022525"/>
    </source>
</evidence>
<dbReference type="GO" id="GO:0016020">
    <property type="term" value="C:membrane"/>
    <property type="evidence" value="ECO:0007669"/>
    <property type="project" value="InterPro"/>
</dbReference>
<dbReference type="FunFam" id="3.40.50.1220:FF:000045">
    <property type="entry name" value="Electron transfer flavoprotein subunit alpha, mitochondrial"/>
    <property type="match status" value="1"/>
</dbReference>
<dbReference type="Gene3D" id="3.40.50.1220">
    <property type="entry name" value="TPP-binding domain"/>
    <property type="match status" value="1"/>
</dbReference>
<feature type="chain" id="PRO_5015421673" description="peptidylglycine monooxygenase" evidence="17">
    <location>
        <begin position="20"/>
        <end position="667"/>
    </location>
</feature>
<feature type="disulfide bond" evidence="16">
    <location>
        <begin position="209"/>
        <end position="318"/>
    </location>
</feature>
<evidence type="ECO:0000256" key="9">
    <source>
        <dbReference type="ARBA" id="ARBA00023002"/>
    </source>
</evidence>
<dbReference type="SUPFAM" id="SSF52402">
    <property type="entry name" value="Adenine nucleotide alpha hydrolases-like"/>
    <property type="match status" value="1"/>
</dbReference>
<keyword evidence="6" id="KW-0964">Secreted</keyword>
<keyword evidence="10 15" id="KW-0186">Copper</keyword>
<dbReference type="GO" id="GO:0005759">
    <property type="term" value="C:mitochondrial matrix"/>
    <property type="evidence" value="ECO:0007669"/>
    <property type="project" value="UniProtKB-SubCell"/>
</dbReference>
<evidence type="ECO:0000256" key="16">
    <source>
        <dbReference type="PIRSR" id="PIRSR600720-3"/>
    </source>
</evidence>
<dbReference type="InterPro" id="IPR001308">
    <property type="entry name" value="ETF_a/FixB"/>
</dbReference>
<dbReference type="Proteomes" id="UP000245119">
    <property type="component" value="Linkage Group LG13"/>
</dbReference>
<evidence type="ECO:0000313" key="19">
    <source>
        <dbReference type="EMBL" id="PVD19699.1"/>
    </source>
</evidence>
<feature type="binding site" evidence="15">
    <location>
        <position position="152"/>
    </location>
    <ligand>
        <name>Cu(2+)</name>
        <dbReference type="ChEBI" id="CHEBI:29036"/>
        <label>1</label>
        <note>catalytic</note>
    </ligand>
</feature>
<proteinExistence type="inferred from homology"/>
<comment type="catalytic activity">
    <reaction evidence="14">
        <text>a [peptide]-C-terminal glycine + 2 L-ascorbate + O2 = a [peptide]-C-terminal (2S)-2-hydroxyglycine + 2 monodehydro-L-ascorbate radical + H2O</text>
        <dbReference type="Rhea" id="RHEA:21452"/>
        <dbReference type="Rhea" id="RHEA-COMP:13486"/>
        <dbReference type="Rhea" id="RHEA-COMP:15321"/>
        <dbReference type="ChEBI" id="CHEBI:15377"/>
        <dbReference type="ChEBI" id="CHEBI:15379"/>
        <dbReference type="ChEBI" id="CHEBI:38290"/>
        <dbReference type="ChEBI" id="CHEBI:59513"/>
        <dbReference type="ChEBI" id="CHEBI:137000"/>
        <dbReference type="ChEBI" id="CHEBI:142768"/>
        <dbReference type="EC" id="1.14.17.3"/>
    </reaction>
</comment>
<keyword evidence="11" id="KW-0503">Monooxygenase</keyword>
<keyword evidence="7 15" id="KW-0479">Metal-binding</keyword>
<evidence type="ECO:0000256" key="4">
    <source>
        <dbReference type="ARBA" id="ARBA00010676"/>
    </source>
</evidence>
<protein>
    <recommendedName>
        <fullName evidence="5">peptidylglycine monooxygenase</fullName>
        <ecNumber evidence="5">1.14.17.3</ecNumber>
    </recommendedName>
</protein>
<dbReference type="GO" id="GO:0005576">
    <property type="term" value="C:extracellular region"/>
    <property type="evidence" value="ECO:0007669"/>
    <property type="project" value="UniProtKB-SubCell"/>
</dbReference>
<dbReference type="FunFam" id="2.60.120.310:FF:000005">
    <property type="entry name" value="Peptidylglycine alpha-hydroxylating monooxygenase"/>
    <property type="match status" value="1"/>
</dbReference>
<dbReference type="GO" id="GO:0004504">
    <property type="term" value="F:peptidylglycine monooxygenase activity"/>
    <property type="evidence" value="ECO:0007669"/>
    <property type="project" value="UniProtKB-EC"/>
</dbReference>
<dbReference type="SUPFAM" id="SSF49742">
    <property type="entry name" value="PHM/PNGase F"/>
    <property type="match status" value="2"/>
</dbReference>
<dbReference type="SMART" id="SM00893">
    <property type="entry name" value="ETF"/>
    <property type="match status" value="1"/>
</dbReference>
<feature type="binding site" evidence="15">
    <location>
        <position position="298"/>
    </location>
    <ligand>
        <name>Cu(2+)</name>
        <dbReference type="ChEBI" id="CHEBI:29036"/>
        <label>1</label>
        <note>catalytic</note>
    </ligand>
</feature>
<dbReference type="Pfam" id="PF01082">
    <property type="entry name" value="Cu2_monooxygen"/>
    <property type="match status" value="1"/>
</dbReference>
<dbReference type="InterPro" id="IPR000323">
    <property type="entry name" value="Cu2_ascorb_mOase_N"/>
</dbReference>
<dbReference type="Gene3D" id="2.60.120.230">
    <property type="match status" value="1"/>
</dbReference>
<comment type="subcellular location">
    <subcellularLocation>
        <location evidence="1">Mitochondrion matrix</location>
    </subcellularLocation>
    <subcellularLocation>
        <location evidence="2">Secreted</location>
    </subcellularLocation>
</comment>
<feature type="disulfide bond" evidence="16">
    <location>
        <begin position="50"/>
        <end position="94"/>
    </location>
</feature>
<dbReference type="CDD" id="cd01715">
    <property type="entry name" value="ETF_alpha"/>
    <property type="match status" value="1"/>
</dbReference>
<dbReference type="InterPro" id="IPR029035">
    <property type="entry name" value="DHS-like_NAD/FAD-binding_dom"/>
</dbReference>
<dbReference type="STRING" id="400727.A0A2T7NET8"/>
<dbReference type="Gene3D" id="2.60.120.310">
    <property type="entry name" value="Copper type II, ascorbate-dependent monooxygenase, N-terminal domain"/>
    <property type="match status" value="1"/>
</dbReference>
<dbReference type="InterPro" id="IPR036939">
    <property type="entry name" value="Cu2_ascorb_mOase_N_sf"/>
</dbReference>
<dbReference type="OrthoDB" id="10044505at2759"/>
<dbReference type="PANTHER" id="PTHR43153:SF1">
    <property type="entry name" value="ELECTRON TRANSFER FLAVOPROTEIN SUBUNIT ALPHA, MITOCHONDRIAL"/>
    <property type="match status" value="1"/>
</dbReference>
<keyword evidence="12 16" id="KW-1015">Disulfide bond</keyword>
<evidence type="ECO:0000256" key="3">
    <source>
        <dbReference type="ARBA" id="ARBA00005817"/>
    </source>
</evidence>
<dbReference type="Pfam" id="PF03712">
    <property type="entry name" value="Cu2_monoox_C"/>
    <property type="match status" value="1"/>
</dbReference>
<dbReference type="PANTHER" id="PTHR43153">
    <property type="entry name" value="ELECTRON TRANSFER FLAVOPROTEIN ALPHA"/>
    <property type="match status" value="1"/>
</dbReference>
<organism evidence="19 20">
    <name type="scientific">Pomacea canaliculata</name>
    <name type="common">Golden apple snail</name>
    <dbReference type="NCBI Taxonomy" id="400727"/>
    <lineage>
        <taxon>Eukaryota</taxon>
        <taxon>Metazoa</taxon>
        <taxon>Spiralia</taxon>
        <taxon>Lophotrochozoa</taxon>
        <taxon>Mollusca</taxon>
        <taxon>Gastropoda</taxon>
        <taxon>Caenogastropoda</taxon>
        <taxon>Architaenioglossa</taxon>
        <taxon>Ampullarioidea</taxon>
        <taxon>Ampullariidae</taxon>
        <taxon>Pomacea</taxon>
    </lineage>
</organism>
<evidence type="ECO:0000256" key="15">
    <source>
        <dbReference type="PIRSR" id="PIRSR600720-2"/>
    </source>
</evidence>
<dbReference type="InterPro" id="IPR000720">
    <property type="entry name" value="PHM/PAL"/>
</dbReference>
<dbReference type="PRINTS" id="PR00790">
    <property type="entry name" value="PAMONOXGNASE"/>
</dbReference>
<dbReference type="AlphaFoldDB" id="A0A2T7NET8"/>
<sequence length="667" mass="72789">MPGILCVVILLLGSPVVVANPLQESSQDNLKSLRLVMPAVSPQEPDLYLCHSMNVSNQDIYIREFIPVADKDIAHHILLYGCNEPGSLESVWNCGEMVAQNTQSYQVAPVCASDSKILYAWAMDAPMLKLPDDVAFHVGQNTHIKNLVVQVHYKNVTIFKTTDTKDESGVEIVTMSKPVGRQPRLAGVYLMATGGKIPAHSVEYLEAACDFPDADMEIHPFAFRTHAHKLGRVISGYRVRNKHWEEIGRQDPRLPEMFYNVSNPHLTIRKGDILAARCTMENELDHDVYVGATSNDEMCNFYIMYYTQGSQSLTDDVCLTEGPPLWYWNDFPMQDRLNLAQVPFNASVIPGTRTPLERTAYANSPPWDDYDNTQLHYDSDENGFRGGMENMNSAEVVILKRCNSTLVIAEHNNETLAPITLNTVRAATRLGGEVSCLVAGNQCAKVAEKVSKVSGVKKVLLAESPEFKGFLPEALTPAVFTVQKQFNYTHILAGATAFGKGLIPRLAAKLNVCPISEIIGIKDAETFVRTIYAGNAIQTLKSADAVKLITVRGTAFEAAAEGGNGEIVKVPVESISNTLAAFEGQELSKSDRPELTSAKIVISGGRGMKSGENFQLLYTLADKLGAAVGASRAAVDAGFVPNDLQVGQTGKIVAPAVPEMTALIEKK</sequence>